<feature type="compositionally biased region" description="Basic and acidic residues" evidence="1">
    <location>
        <begin position="518"/>
        <end position="538"/>
    </location>
</feature>
<accession>A0A2P6QFV6</accession>
<keyword evidence="3" id="KW-1185">Reference proteome</keyword>
<dbReference type="Gramene" id="PRQ33063">
    <property type="protein sequence ID" value="PRQ33063"/>
    <property type="gene ID" value="RchiOBHm_Chr5g0053351"/>
</dbReference>
<evidence type="ECO:0000256" key="1">
    <source>
        <dbReference type="SAM" id="MobiDB-lite"/>
    </source>
</evidence>
<feature type="region of interest" description="Disordered" evidence="1">
    <location>
        <begin position="437"/>
        <end position="461"/>
    </location>
</feature>
<dbReference type="PANTHER" id="PTHR35120">
    <property type="entry name" value="HISTONE ACETYLTRANSFERASE KAT6B-LIKE"/>
    <property type="match status" value="1"/>
</dbReference>
<protein>
    <submittedName>
        <fullName evidence="2">Uncharacterized protein</fullName>
    </submittedName>
</protein>
<reference evidence="2 3" key="1">
    <citation type="journal article" date="2018" name="Nat. Genet.">
        <title>The Rosa genome provides new insights in the design of modern roses.</title>
        <authorList>
            <person name="Bendahmane M."/>
        </authorList>
    </citation>
    <scope>NUCLEOTIDE SEQUENCE [LARGE SCALE GENOMIC DNA]</scope>
    <source>
        <strain evidence="3">cv. Old Blush</strain>
    </source>
</reference>
<proteinExistence type="predicted"/>
<dbReference type="Proteomes" id="UP000238479">
    <property type="component" value="Chromosome 5"/>
</dbReference>
<organism evidence="2 3">
    <name type="scientific">Rosa chinensis</name>
    <name type="common">China rose</name>
    <dbReference type="NCBI Taxonomy" id="74649"/>
    <lineage>
        <taxon>Eukaryota</taxon>
        <taxon>Viridiplantae</taxon>
        <taxon>Streptophyta</taxon>
        <taxon>Embryophyta</taxon>
        <taxon>Tracheophyta</taxon>
        <taxon>Spermatophyta</taxon>
        <taxon>Magnoliopsida</taxon>
        <taxon>eudicotyledons</taxon>
        <taxon>Gunneridae</taxon>
        <taxon>Pentapetalae</taxon>
        <taxon>rosids</taxon>
        <taxon>fabids</taxon>
        <taxon>Rosales</taxon>
        <taxon>Rosaceae</taxon>
        <taxon>Rosoideae</taxon>
        <taxon>Rosoideae incertae sedis</taxon>
        <taxon>Rosa</taxon>
    </lineage>
</organism>
<dbReference type="PANTHER" id="PTHR35120:SF2">
    <property type="entry name" value="AMINOTRANSFERASE-LIKE PLANT MOBILE DOMAIN-CONTAINING PROTEIN"/>
    <property type="match status" value="1"/>
</dbReference>
<dbReference type="AlphaFoldDB" id="A0A2P6QFV6"/>
<comment type="caution">
    <text evidence="2">The sequence shown here is derived from an EMBL/GenBank/DDBJ whole genome shotgun (WGS) entry which is preliminary data.</text>
</comment>
<dbReference type="EMBL" id="PDCK01000043">
    <property type="protein sequence ID" value="PRQ33063.1"/>
    <property type="molecule type" value="Genomic_DNA"/>
</dbReference>
<feature type="compositionally biased region" description="Acidic residues" evidence="1">
    <location>
        <begin position="437"/>
        <end position="454"/>
    </location>
</feature>
<dbReference type="OMA" id="FRIMVNR"/>
<evidence type="ECO:0000313" key="2">
    <source>
        <dbReference type="EMBL" id="PRQ33063.1"/>
    </source>
</evidence>
<dbReference type="STRING" id="74649.A0A2P6QFV6"/>
<evidence type="ECO:0000313" key="3">
    <source>
        <dbReference type="Proteomes" id="UP000238479"/>
    </source>
</evidence>
<feature type="region of interest" description="Disordered" evidence="1">
    <location>
        <begin position="509"/>
        <end position="538"/>
    </location>
</feature>
<sequence>MEQNPLQSDGPDGLPVKSTTLITFSRRGRRGNPKAAQQRLEILRKTLNPIPFVPAKNPNLQRHQELLKRLGLWDFLHIQFDPTVRADLIAELIVNYSPQRRCSYVGEVRIRVSPADLGRALKLPVGVKSKKSVVAEAPAAAAAASEESIALVEDLVGNWVFVQEDEMPREVLKDIKEGEFGNVDWAGLIWFMVEKELLKGLQLGDCYYASHLQLLIKSQCESLFSEKGQGSRVEIELKEDGIMGGEDDFQGGRLEEHGIKLCLGEENVEKCYVEQDNVEKVYVEQDNVEKVDDEQENVEKFNNEQEHDVERENVEELDVEQENVEEVDVEQENENVEKFNIEQENVEELDVEQEHVEELDVEQENVEKVIGERVLVEVEDEDEDVMDVEEFKEEEPTQWLLAGKGNLRGPCLQRCNLHGAEDLGCGDERKNYMELGEEEDDDDDEEEEEDDQEGGFDLSMKGFSLEGLSSGSLMQVMEGGHIPLGSGMPLHDHLATDFPSSRWDLMLPGSSSLSGNGHKREFSHENDNSHHGLDGNKRLRTDGPWHSKMPGDFDVCMEHIQQWMGKMEDIQHWMGKARIMYAAKEQECEDAKMKQQLLLVELQKRDEFIDQLHKARTEDQQKRQTEKYRFEHEVYLMQNLLNGYRKALKATQKAFAEYKARSPQADEPLYRDVPGSGGLVLSTRELEKLRLKQEEEERMRCLVIETKIKDFEAGWISKFEAHHKSVEVVSNRLLGLEKEVKLLNEQLTKQRLSETPEHSK</sequence>
<name>A0A2P6QFV6_ROSCH</name>
<gene>
    <name evidence="2" type="ORF">RchiOBHm_Chr5g0053351</name>
</gene>